<dbReference type="Proteomes" id="UP001222325">
    <property type="component" value="Unassembled WGS sequence"/>
</dbReference>
<accession>A0AAD6UFP1</accession>
<feature type="compositionally biased region" description="Pro residues" evidence="1">
    <location>
        <begin position="484"/>
        <end position="500"/>
    </location>
</feature>
<feature type="region of interest" description="Disordered" evidence="1">
    <location>
        <begin position="395"/>
        <end position="504"/>
    </location>
</feature>
<feature type="compositionally biased region" description="Pro residues" evidence="1">
    <location>
        <begin position="451"/>
        <end position="460"/>
    </location>
</feature>
<reference evidence="2" key="1">
    <citation type="submission" date="2023-03" db="EMBL/GenBank/DDBJ databases">
        <title>Massive genome expansion in bonnet fungi (Mycena s.s.) driven by repeated elements and novel gene families across ecological guilds.</title>
        <authorList>
            <consortium name="Lawrence Berkeley National Laboratory"/>
            <person name="Harder C.B."/>
            <person name="Miyauchi S."/>
            <person name="Viragh M."/>
            <person name="Kuo A."/>
            <person name="Thoen E."/>
            <person name="Andreopoulos B."/>
            <person name="Lu D."/>
            <person name="Skrede I."/>
            <person name="Drula E."/>
            <person name="Henrissat B."/>
            <person name="Morin E."/>
            <person name="Kohler A."/>
            <person name="Barry K."/>
            <person name="LaButti K."/>
            <person name="Morin E."/>
            <person name="Salamov A."/>
            <person name="Lipzen A."/>
            <person name="Mereny Z."/>
            <person name="Hegedus B."/>
            <person name="Baldrian P."/>
            <person name="Stursova M."/>
            <person name="Weitz H."/>
            <person name="Taylor A."/>
            <person name="Grigoriev I.V."/>
            <person name="Nagy L.G."/>
            <person name="Martin F."/>
            <person name="Kauserud H."/>
        </authorList>
    </citation>
    <scope>NUCLEOTIDE SEQUENCE</scope>
    <source>
        <strain evidence="2">CBHHK173m</strain>
    </source>
</reference>
<sequence length="618" mass="65803">MNTAGAMVLASSSALAARPASAYRVVALQGPGATLHRLLERFGHGLERFANRLAHKLDLGPIAASARIECFFGVADARLAALERMRRGVDAKLLNDCRKLICYTAPTEACQTRCDAFKRVVKLTTLFPGLRRVFLDAAQETGAWVGLSQTLWDRDAPENADPECVFWYRFAAACLFDNKISSVLETCLPSQWAAVPTGDASRSVVEQLIVALESLEPLECALALRYLNGVLELPSFWRGSGRVYCDVLKKVLQRVLDIVEDLADERAPHDPQVAAPPDPEGRDMLVLSTATGTYGWMRLPARRWTAAQTADLLVGGAMLGTYGCAYPPALWSDLPGFERGPPAVARLFRRVVERLRHPHAEAFLPRSWQWAASEELHAAVPTTAYRVQPFDVFVRDRDGAGPSQPHPPAMGSDDAPPADFRDPPPGPPEAVPPRERTATQTRTTIPASSRLPPPPPPRPPMLASRAPSRSRRTLPCPRHSLPLALPPRPRTPPARPPSPAPETDTHVARLLSTLGTLALPAARDAAALPAAVLGALSRAGAATAGAHTALDANPLLNPLAPALNTGSTDVAAAAGLARAYAAAAAEMGLAAAPLVGQVGALADLVGRAVWAAQQGPGV</sequence>
<evidence type="ECO:0000256" key="1">
    <source>
        <dbReference type="SAM" id="MobiDB-lite"/>
    </source>
</evidence>
<organism evidence="2 3">
    <name type="scientific">Mycena belliarum</name>
    <dbReference type="NCBI Taxonomy" id="1033014"/>
    <lineage>
        <taxon>Eukaryota</taxon>
        <taxon>Fungi</taxon>
        <taxon>Dikarya</taxon>
        <taxon>Basidiomycota</taxon>
        <taxon>Agaricomycotina</taxon>
        <taxon>Agaricomycetes</taxon>
        <taxon>Agaricomycetidae</taxon>
        <taxon>Agaricales</taxon>
        <taxon>Marasmiineae</taxon>
        <taxon>Mycenaceae</taxon>
        <taxon>Mycena</taxon>
    </lineage>
</organism>
<gene>
    <name evidence="2" type="ORF">B0H15DRAFT_944990</name>
</gene>
<protein>
    <submittedName>
        <fullName evidence="2">Uncharacterized protein</fullName>
    </submittedName>
</protein>
<evidence type="ECO:0000313" key="2">
    <source>
        <dbReference type="EMBL" id="KAJ7099587.1"/>
    </source>
</evidence>
<dbReference type="AlphaFoldDB" id="A0AAD6UFP1"/>
<keyword evidence="3" id="KW-1185">Reference proteome</keyword>
<dbReference type="EMBL" id="JARJCN010000007">
    <property type="protein sequence ID" value="KAJ7099587.1"/>
    <property type="molecule type" value="Genomic_DNA"/>
</dbReference>
<evidence type="ECO:0000313" key="3">
    <source>
        <dbReference type="Proteomes" id="UP001222325"/>
    </source>
</evidence>
<name>A0AAD6UFP1_9AGAR</name>
<feature type="compositionally biased region" description="Low complexity" evidence="1">
    <location>
        <begin position="461"/>
        <end position="483"/>
    </location>
</feature>
<comment type="caution">
    <text evidence="2">The sequence shown here is derived from an EMBL/GenBank/DDBJ whole genome shotgun (WGS) entry which is preliminary data.</text>
</comment>
<proteinExistence type="predicted"/>